<dbReference type="PROSITE" id="PS50990">
    <property type="entry name" value="PEPTIDASE_C39"/>
    <property type="match status" value="1"/>
</dbReference>
<keyword evidence="10 11" id="KW-0472">Membrane</keyword>
<dbReference type="PROSITE" id="PS00211">
    <property type="entry name" value="ABC_TRANSPORTER_1"/>
    <property type="match status" value="1"/>
</dbReference>
<dbReference type="Pfam" id="PF03412">
    <property type="entry name" value="Peptidase_C39"/>
    <property type="match status" value="1"/>
</dbReference>
<dbReference type="GO" id="GO:0005524">
    <property type="term" value="F:ATP binding"/>
    <property type="evidence" value="ECO:0007669"/>
    <property type="project" value="UniProtKB-KW"/>
</dbReference>
<dbReference type="CDD" id="cd02425">
    <property type="entry name" value="Peptidase_C39F"/>
    <property type="match status" value="1"/>
</dbReference>
<comment type="caution">
    <text evidence="15">The sequence shown here is derived from an EMBL/GenBank/DDBJ whole genome shotgun (WGS) entry which is preliminary data.</text>
</comment>
<dbReference type="PANTHER" id="PTHR43394">
    <property type="entry name" value="ATP-DEPENDENT PERMEASE MDL1, MITOCHONDRIAL"/>
    <property type="match status" value="1"/>
</dbReference>
<gene>
    <name evidence="15" type="ORF">BLM47_06165</name>
</gene>
<protein>
    <recommendedName>
        <fullName evidence="17">Lantibiotic ABC transporter permease</fullName>
    </recommendedName>
</protein>
<dbReference type="InterPro" id="IPR017871">
    <property type="entry name" value="ABC_transporter-like_CS"/>
</dbReference>
<dbReference type="GO" id="GO:0008234">
    <property type="term" value="F:cysteine-type peptidase activity"/>
    <property type="evidence" value="ECO:0007669"/>
    <property type="project" value="UniProtKB-KW"/>
</dbReference>
<dbReference type="GO" id="GO:0005886">
    <property type="term" value="C:plasma membrane"/>
    <property type="evidence" value="ECO:0007669"/>
    <property type="project" value="UniProtKB-SubCell"/>
</dbReference>
<dbReference type="PANTHER" id="PTHR43394:SF1">
    <property type="entry name" value="ATP-BINDING CASSETTE SUB-FAMILY B MEMBER 10, MITOCHONDRIAL"/>
    <property type="match status" value="1"/>
</dbReference>
<feature type="transmembrane region" description="Helical" evidence="11">
    <location>
        <begin position="302"/>
        <end position="319"/>
    </location>
</feature>
<dbReference type="EMBL" id="MOXJ01000011">
    <property type="protein sequence ID" value="PDO10674.1"/>
    <property type="molecule type" value="Genomic_DNA"/>
</dbReference>
<dbReference type="Gene3D" id="3.40.50.300">
    <property type="entry name" value="P-loop containing nucleotide triphosphate hydrolases"/>
    <property type="match status" value="1"/>
</dbReference>
<evidence type="ECO:0000256" key="7">
    <source>
        <dbReference type="ARBA" id="ARBA00022807"/>
    </source>
</evidence>
<dbReference type="InterPro" id="IPR011527">
    <property type="entry name" value="ABC1_TM_dom"/>
</dbReference>
<evidence type="ECO:0000256" key="5">
    <source>
        <dbReference type="ARBA" id="ARBA00022741"/>
    </source>
</evidence>
<dbReference type="SMART" id="SM00382">
    <property type="entry name" value="AAA"/>
    <property type="match status" value="1"/>
</dbReference>
<dbReference type="InterPro" id="IPR003439">
    <property type="entry name" value="ABC_transporter-like_ATP-bd"/>
</dbReference>
<evidence type="ECO:0000313" key="15">
    <source>
        <dbReference type="EMBL" id="PDO10674.1"/>
    </source>
</evidence>
<evidence type="ECO:0000259" key="12">
    <source>
        <dbReference type="PROSITE" id="PS50893"/>
    </source>
</evidence>
<keyword evidence="7" id="KW-0645">Protease</keyword>
<dbReference type="GO" id="GO:0016887">
    <property type="term" value="F:ATP hydrolysis activity"/>
    <property type="evidence" value="ECO:0007669"/>
    <property type="project" value="InterPro"/>
</dbReference>
<evidence type="ECO:0000256" key="3">
    <source>
        <dbReference type="ARBA" id="ARBA00022475"/>
    </source>
</evidence>
<dbReference type="InterPro" id="IPR039421">
    <property type="entry name" value="Type_1_exporter"/>
</dbReference>
<dbReference type="PROSITE" id="PS50893">
    <property type="entry name" value="ABC_TRANSPORTER_2"/>
    <property type="match status" value="1"/>
</dbReference>
<evidence type="ECO:0000259" key="14">
    <source>
        <dbReference type="PROSITE" id="PS50990"/>
    </source>
</evidence>
<feature type="transmembrane region" description="Helical" evidence="11">
    <location>
        <begin position="389"/>
        <end position="410"/>
    </location>
</feature>
<dbReference type="InterPro" id="IPR003593">
    <property type="entry name" value="AAA+_ATPase"/>
</dbReference>
<keyword evidence="8" id="KW-0067">ATP-binding</keyword>
<dbReference type="FunFam" id="3.40.50.300:FF:000221">
    <property type="entry name" value="Multidrug ABC transporter ATP-binding protein"/>
    <property type="match status" value="1"/>
</dbReference>
<dbReference type="CDD" id="cd18555">
    <property type="entry name" value="ABC_6TM_T1SS_like"/>
    <property type="match status" value="1"/>
</dbReference>
<feature type="transmembrane region" description="Helical" evidence="11">
    <location>
        <begin position="278"/>
        <end position="296"/>
    </location>
</feature>
<reference evidence="15 16" key="1">
    <citation type="submission" date="2016-12" db="EMBL/GenBank/DDBJ databases">
        <title>Candidatus Reconcilibacillus cellulovorans genome.</title>
        <authorList>
            <person name="Kolinko S."/>
            <person name="Wu Y.-W."/>
            <person name="Tachea F."/>
            <person name="Denzel E."/>
            <person name="Hiras J."/>
            <person name="Baecker N."/>
            <person name="Chan L.J."/>
            <person name="Eichorst S.A."/>
            <person name="Frey D."/>
            <person name="Adams P.D."/>
            <person name="Pray T."/>
            <person name="Tanjore D."/>
            <person name="Petzold C.J."/>
            <person name="Gladden J.M."/>
            <person name="Simmons B.A."/>
            <person name="Singer S.W."/>
        </authorList>
    </citation>
    <scope>NUCLEOTIDE SEQUENCE [LARGE SCALE GENOMIC DNA]</scope>
    <source>
        <strain evidence="15">JTherm</strain>
    </source>
</reference>
<dbReference type="SUPFAM" id="SSF90123">
    <property type="entry name" value="ABC transporter transmembrane region"/>
    <property type="match status" value="1"/>
</dbReference>
<feature type="transmembrane region" description="Helical" evidence="11">
    <location>
        <begin position="422"/>
        <end position="440"/>
    </location>
</feature>
<name>A0A2A6E0Y4_9BACL</name>
<keyword evidence="5" id="KW-0547">Nucleotide-binding</keyword>
<accession>A0A2A6E0Y4</accession>
<dbReference type="InterPro" id="IPR036640">
    <property type="entry name" value="ABC1_TM_sf"/>
</dbReference>
<evidence type="ECO:0000256" key="9">
    <source>
        <dbReference type="ARBA" id="ARBA00022989"/>
    </source>
</evidence>
<feature type="transmembrane region" description="Helical" evidence="11">
    <location>
        <begin position="162"/>
        <end position="188"/>
    </location>
</feature>
<dbReference type="InterPro" id="IPR005074">
    <property type="entry name" value="Peptidase_C39"/>
</dbReference>
<dbReference type="InterPro" id="IPR033839">
    <property type="entry name" value="Lacticin_481_peptidase"/>
</dbReference>
<evidence type="ECO:0000256" key="10">
    <source>
        <dbReference type="ARBA" id="ARBA00023136"/>
    </source>
</evidence>
<evidence type="ECO:0000313" key="16">
    <source>
        <dbReference type="Proteomes" id="UP000243688"/>
    </source>
</evidence>
<keyword evidence="2" id="KW-0813">Transport</keyword>
<keyword evidence="7" id="KW-0788">Thiol protease</keyword>
<dbReference type="GO" id="GO:0006508">
    <property type="term" value="P:proteolysis"/>
    <property type="evidence" value="ECO:0007669"/>
    <property type="project" value="InterPro"/>
</dbReference>
<dbReference type="Proteomes" id="UP000243688">
    <property type="component" value="Unassembled WGS sequence"/>
</dbReference>
<sequence>MNIRHRRRVPVVTQMQQTECGLCCVAMILRYYRSYETLGDLRAHLEAGRDGIRIRQLHQLLGQLGFESRLYKADCEGLRYVRLPAILFWNRDHFVVLESVRKNRASIIDPNFGRRTIAWEELQQSFGGFVLTAEPTERFVPKRERPRVWTPYLREVFRHRPLFAGVFALSLATYLLTLSIPMLVQYLIDGIIMQARPELLRAGVAAALAIALLYGALQFLRGKCLIRLQIALDREVTGRVFRHLLEVPYKFFEVRSFGDIMFRLGSLRVVRDLISEQLIRGVIDFGALLFITGYMLAKSPLLTVAALALFALNGFLIIYSRPFIVEANQNEIVELTKLQTIQVETMYAIMSVKTSGMEDVVYRNWRQKFQDVLDKFHIRAGLQNRFDSMTAAVQTVSPFVVLLAAAALYFRGDLTLGEAVAFHALTSMFFSMSVSLFHMYNNFLLASAYLERVKDITDTEPEKKPEHPIPLKLTGDIRLENVSFSYTRHAAPVVRNVSLHIRAGQHVAFVGPSGSGKSTLGKIIAALYEPTAGRIYYDGIDTEQLDRTDLRRQMGVVPQDIALFNKSILENIRMNEAHIDLETVRQAARVAQIADDVESMPMGYHTLVSEMGMNLSGGQRQRIALARALVRSPSVLVLDEATSSLDAVNEAKIAEHFRQMGCTRIVIAHRLSTVKNADVIYVMDNGEIVESGTHDELMRLDGLYARLYRSQDVEAKAAAEAAVTADAATPAAGLAAAPVAVERRNGR</sequence>
<evidence type="ECO:0008006" key="17">
    <source>
        <dbReference type="Google" id="ProtNLM"/>
    </source>
</evidence>
<dbReference type="Gene3D" id="3.90.70.10">
    <property type="entry name" value="Cysteine proteinases"/>
    <property type="match status" value="1"/>
</dbReference>
<keyword evidence="4 11" id="KW-0812">Transmembrane</keyword>
<evidence type="ECO:0000256" key="1">
    <source>
        <dbReference type="ARBA" id="ARBA00004651"/>
    </source>
</evidence>
<keyword evidence="6" id="KW-0378">Hydrolase</keyword>
<dbReference type="Pfam" id="PF00005">
    <property type="entry name" value="ABC_tran"/>
    <property type="match status" value="1"/>
</dbReference>
<evidence type="ECO:0000256" key="11">
    <source>
        <dbReference type="SAM" id="Phobius"/>
    </source>
</evidence>
<dbReference type="InterPro" id="IPR027417">
    <property type="entry name" value="P-loop_NTPase"/>
</dbReference>
<proteinExistence type="predicted"/>
<evidence type="ECO:0000259" key="13">
    <source>
        <dbReference type="PROSITE" id="PS50929"/>
    </source>
</evidence>
<dbReference type="PROSITE" id="PS50929">
    <property type="entry name" value="ABC_TM1F"/>
    <property type="match status" value="1"/>
</dbReference>
<dbReference type="AlphaFoldDB" id="A0A2A6E0Y4"/>
<evidence type="ECO:0000256" key="4">
    <source>
        <dbReference type="ARBA" id="ARBA00022692"/>
    </source>
</evidence>
<feature type="domain" description="ABC transmembrane type-1" evidence="13">
    <location>
        <begin position="164"/>
        <end position="445"/>
    </location>
</feature>
<keyword evidence="3" id="KW-1003">Cell membrane</keyword>
<feature type="domain" description="ABC transporter" evidence="12">
    <location>
        <begin position="477"/>
        <end position="710"/>
    </location>
</feature>
<feature type="domain" description="Peptidase C39" evidence="14">
    <location>
        <begin position="14"/>
        <end position="133"/>
    </location>
</feature>
<evidence type="ECO:0000256" key="6">
    <source>
        <dbReference type="ARBA" id="ARBA00022801"/>
    </source>
</evidence>
<dbReference type="Pfam" id="PF00664">
    <property type="entry name" value="ABC_membrane"/>
    <property type="match status" value="1"/>
</dbReference>
<dbReference type="SUPFAM" id="SSF52540">
    <property type="entry name" value="P-loop containing nucleoside triphosphate hydrolases"/>
    <property type="match status" value="1"/>
</dbReference>
<comment type="subcellular location">
    <subcellularLocation>
        <location evidence="1">Cell membrane</location>
        <topology evidence="1">Multi-pass membrane protein</topology>
    </subcellularLocation>
</comment>
<organism evidence="15 16">
    <name type="scientific">Candidatus Reconcilbacillus cellulovorans</name>
    <dbReference type="NCBI Taxonomy" id="1906605"/>
    <lineage>
        <taxon>Bacteria</taxon>
        <taxon>Bacillati</taxon>
        <taxon>Bacillota</taxon>
        <taxon>Bacilli</taxon>
        <taxon>Bacillales</taxon>
        <taxon>Paenibacillaceae</taxon>
        <taxon>Candidatus Reconcilbacillus</taxon>
    </lineage>
</organism>
<evidence type="ECO:0000256" key="8">
    <source>
        <dbReference type="ARBA" id="ARBA00022840"/>
    </source>
</evidence>
<dbReference type="GO" id="GO:0015421">
    <property type="term" value="F:ABC-type oligopeptide transporter activity"/>
    <property type="evidence" value="ECO:0007669"/>
    <property type="project" value="TreeGrafter"/>
</dbReference>
<feature type="transmembrane region" description="Helical" evidence="11">
    <location>
        <begin position="200"/>
        <end position="220"/>
    </location>
</feature>
<keyword evidence="9 11" id="KW-1133">Transmembrane helix</keyword>
<dbReference type="Gene3D" id="1.20.1560.10">
    <property type="entry name" value="ABC transporter type 1, transmembrane domain"/>
    <property type="match status" value="1"/>
</dbReference>
<evidence type="ECO:0000256" key="2">
    <source>
        <dbReference type="ARBA" id="ARBA00022448"/>
    </source>
</evidence>